<organism evidence="3 4">
    <name type="scientific">Magnaporthiopsis poae (strain ATCC 64411 / 73-15)</name>
    <name type="common">Kentucky bluegrass fungus</name>
    <name type="synonym">Magnaporthe poae</name>
    <dbReference type="NCBI Taxonomy" id="644358"/>
    <lineage>
        <taxon>Eukaryota</taxon>
        <taxon>Fungi</taxon>
        <taxon>Dikarya</taxon>
        <taxon>Ascomycota</taxon>
        <taxon>Pezizomycotina</taxon>
        <taxon>Sordariomycetes</taxon>
        <taxon>Sordariomycetidae</taxon>
        <taxon>Magnaporthales</taxon>
        <taxon>Magnaporthaceae</taxon>
        <taxon>Magnaporthiopsis</taxon>
    </lineage>
</organism>
<keyword evidence="4" id="KW-1185">Reference proteome</keyword>
<proteinExistence type="predicted"/>
<reference evidence="2" key="2">
    <citation type="submission" date="2010-05" db="EMBL/GenBank/DDBJ databases">
        <title>The Genome Sequence of Magnaporthe poae strain ATCC 64411.</title>
        <authorList>
            <consortium name="The Broad Institute Genome Sequencing Platform"/>
            <consortium name="Broad Institute Genome Sequencing Center for Infectious Disease"/>
            <person name="Ma L.-J."/>
            <person name="Dead R."/>
            <person name="Young S."/>
            <person name="Zeng Q."/>
            <person name="Koehrsen M."/>
            <person name="Alvarado L."/>
            <person name="Berlin A."/>
            <person name="Chapman S.B."/>
            <person name="Chen Z."/>
            <person name="Freedman E."/>
            <person name="Gellesch M."/>
            <person name="Goldberg J."/>
            <person name="Griggs A."/>
            <person name="Gujja S."/>
            <person name="Heilman E.R."/>
            <person name="Heiman D."/>
            <person name="Hepburn T."/>
            <person name="Howarth C."/>
            <person name="Jen D."/>
            <person name="Larson L."/>
            <person name="Mehta T."/>
            <person name="Neiman D."/>
            <person name="Pearson M."/>
            <person name="Roberts A."/>
            <person name="Saif S."/>
            <person name="Shea T."/>
            <person name="Shenoy N."/>
            <person name="Sisk P."/>
            <person name="Stolte C."/>
            <person name="Sykes S."/>
            <person name="Walk T."/>
            <person name="White J."/>
            <person name="Yandava C."/>
            <person name="Haas B."/>
            <person name="Nusbaum C."/>
            <person name="Birren B."/>
        </authorList>
    </citation>
    <scope>NUCLEOTIDE SEQUENCE</scope>
    <source>
        <strain evidence="2">ATCC 64411</strain>
    </source>
</reference>
<reference evidence="3" key="4">
    <citation type="journal article" date="2015" name="G3 (Bethesda)">
        <title>Genome sequences of three phytopathogenic species of the Magnaporthaceae family of fungi.</title>
        <authorList>
            <person name="Okagaki L.H."/>
            <person name="Nunes C.C."/>
            <person name="Sailsbery J."/>
            <person name="Clay B."/>
            <person name="Brown D."/>
            <person name="John T."/>
            <person name="Oh Y."/>
            <person name="Young N."/>
            <person name="Fitzgerald M."/>
            <person name="Haas B.J."/>
            <person name="Zeng Q."/>
            <person name="Young S."/>
            <person name="Adiconis X."/>
            <person name="Fan L."/>
            <person name="Levin J.Z."/>
            <person name="Mitchell T.K."/>
            <person name="Okubara P.A."/>
            <person name="Farman M.L."/>
            <person name="Kohn L.M."/>
            <person name="Birren B."/>
            <person name="Ma L.-J."/>
            <person name="Dean R.A."/>
        </authorList>
    </citation>
    <scope>NUCLEOTIDE SEQUENCE</scope>
    <source>
        <strain evidence="3">ATCC 64411 / 73-15</strain>
    </source>
</reference>
<sequence length="337" mass="37440">MSGTGISIRMRRQSERKQQPETVEKHRQLELELVGAIKKLEGMIWDMVIAELGRDAELRTRIVEAMAGFRIGSPTYWALSRLYYAAKQVSNQGKADANPHHSPLLIRRPLSPTHPFTEDGKPGATDTTLCRLNQTFFGGGSWQDSWQAAIAALVALRPTAVLRSGEGPMAAAARSVVGVAEQAAELWQELYLRRQAGEERREREVTHEVAPLKDWINGPRFGPPPLAKCSLCKRRTPIMGLDWEDELGGKFDRKGPYLGATCNDGVVLPCGHIAGKRCLEFWRCPEYGATDWERRATCGICEGPVLPSQEGLESGVARFVYAFDIVHDELHKAGPRL</sequence>
<protein>
    <submittedName>
        <fullName evidence="2 3">Uncharacterized protein</fullName>
    </submittedName>
</protein>
<evidence type="ECO:0000313" key="2">
    <source>
        <dbReference type="EMBL" id="KLU90601.1"/>
    </source>
</evidence>
<accession>A0A0C4ECM2</accession>
<evidence type="ECO:0000313" key="3">
    <source>
        <dbReference type="EnsemblFungi" id="MAPG_10453T0"/>
    </source>
</evidence>
<dbReference type="AlphaFoldDB" id="A0A0C4ECM2"/>
<reference evidence="2" key="3">
    <citation type="submission" date="2011-03" db="EMBL/GenBank/DDBJ databases">
        <title>Annotation of Magnaporthe poae ATCC 64411.</title>
        <authorList>
            <person name="Ma L.-J."/>
            <person name="Dead R."/>
            <person name="Young S.K."/>
            <person name="Zeng Q."/>
            <person name="Gargeya S."/>
            <person name="Fitzgerald M."/>
            <person name="Haas B."/>
            <person name="Abouelleil A."/>
            <person name="Alvarado L."/>
            <person name="Arachchi H.M."/>
            <person name="Berlin A."/>
            <person name="Brown A."/>
            <person name="Chapman S.B."/>
            <person name="Chen Z."/>
            <person name="Dunbar C."/>
            <person name="Freedman E."/>
            <person name="Gearin G."/>
            <person name="Gellesch M."/>
            <person name="Goldberg J."/>
            <person name="Griggs A."/>
            <person name="Gujja S."/>
            <person name="Heiman D."/>
            <person name="Howarth C."/>
            <person name="Larson L."/>
            <person name="Lui A."/>
            <person name="MacDonald P.J.P."/>
            <person name="Mehta T."/>
            <person name="Montmayeur A."/>
            <person name="Murphy C."/>
            <person name="Neiman D."/>
            <person name="Pearson M."/>
            <person name="Priest M."/>
            <person name="Roberts A."/>
            <person name="Saif S."/>
            <person name="Shea T."/>
            <person name="Shenoy N."/>
            <person name="Sisk P."/>
            <person name="Stolte C."/>
            <person name="Sykes S."/>
            <person name="Yandava C."/>
            <person name="Wortman J."/>
            <person name="Nusbaum C."/>
            <person name="Birren B."/>
        </authorList>
    </citation>
    <scope>NUCLEOTIDE SEQUENCE</scope>
    <source>
        <strain evidence="2">ATCC 64411</strain>
    </source>
</reference>
<dbReference type="EMBL" id="ADBL01002336">
    <property type="status" value="NOT_ANNOTATED_CDS"/>
    <property type="molecule type" value="Genomic_DNA"/>
</dbReference>
<feature type="region of interest" description="Disordered" evidence="1">
    <location>
        <begin position="106"/>
        <end position="125"/>
    </location>
</feature>
<dbReference type="Proteomes" id="UP000011715">
    <property type="component" value="Unassembled WGS sequence"/>
</dbReference>
<feature type="region of interest" description="Disordered" evidence="1">
    <location>
        <begin position="1"/>
        <end position="23"/>
    </location>
</feature>
<dbReference type="EMBL" id="GL876975">
    <property type="protein sequence ID" value="KLU90601.1"/>
    <property type="molecule type" value="Genomic_DNA"/>
</dbReference>
<evidence type="ECO:0000256" key="1">
    <source>
        <dbReference type="SAM" id="MobiDB-lite"/>
    </source>
</evidence>
<feature type="compositionally biased region" description="Basic and acidic residues" evidence="1">
    <location>
        <begin position="12"/>
        <end position="23"/>
    </location>
</feature>
<name>A0A0C4ECM2_MAGP6</name>
<dbReference type="EnsemblFungi" id="MAPG_10453T0">
    <property type="protein sequence ID" value="MAPG_10453T0"/>
    <property type="gene ID" value="MAPG_10453"/>
</dbReference>
<dbReference type="EMBL" id="ADBL01002337">
    <property type="status" value="NOT_ANNOTATED_CDS"/>
    <property type="molecule type" value="Genomic_DNA"/>
</dbReference>
<reference evidence="4" key="1">
    <citation type="submission" date="2010-05" db="EMBL/GenBank/DDBJ databases">
        <title>The genome sequence of Magnaporthe poae strain ATCC 64411.</title>
        <authorList>
            <person name="Ma L.-J."/>
            <person name="Dead R."/>
            <person name="Young S."/>
            <person name="Zeng Q."/>
            <person name="Koehrsen M."/>
            <person name="Alvarado L."/>
            <person name="Berlin A."/>
            <person name="Chapman S.B."/>
            <person name="Chen Z."/>
            <person name="Freedman E."/>
            <person name="Gellesch M."/>
            <person name="Goldberg J."/>
            <person name="Griggs A."/>
            <person name="Gujja S."/>
            <person name="Heilman E.R."/>
            <person name="Heiman D."/>
            <person name="Hepburn T."/>
            <person name="Howarth C."/>
            <person name="Jen D."/>
            <person name="Larson L."/>
            <person name="Mehta T."/>
            <person name="Neiman D."/>
            <person name="Pearson M."/>
            <person name="Roberts A."/>
            <person name="Saif S."/>
            <person name="Shea T."/>
            <person name="Shenoy N."/>
            <person name="Sisk P."/>
            <person name="Stolte C."/>
            <person name="Sykes S."/>
            <person name="Walk T."/>
            <person name="White J."/>
            <person name="Yandava C."/>
            <person name="Haas B."/>
            <person name="Nusbaum C."/>
            <person name="Birren B."/>
        </authorList>
    </citation>
    <scope>NUCLEOTIDE SEQUENCE [LARGE SCALE GENOMIC DNA]</scope>
    <source>
        <strain evidence="4">ATCC 64411 / 73-15</strain>
    </source>
</reference>
<reference evidence="3" key="5">
    <citation type="submission" date="2015-06" db="UniProtKB">
        <authorList>
            <consortium name="EnsemblFungi"/>
        </authorList>
    </citation>
    <scope>IDENTIFICATION</scope>
    <source>
        <strain evidence="3">ATCC 64411</strain>
    </source>
</reference>
<dbReference type="VEuPathDB" id="FungiDB:MAPG_10453"/>
<gene>
    <name evidence="2" type="ORF">MAPG_10453</name>
</gene>
<evidence type="ECO:0000313" key="4">
    <source>
        <dbReference type="Proteomes" id="UP000011715"/>
    </source>
</evidence>
<dbReference type="OrthoDB" id="8062037at2759"/>